<evidence type="ECO:0000256" key="5">
    <source>
        <dbReference type="ARBA" id="ARBA00023136"/>
    </source>
</evidence>
<dbReference type="InterPro" id="IPR032816">
    <property type="entry name" value="VTT_dom"/>
</dbReference>
<evidence type="ECO:0000256" key="6">
    <source>
        <dbReference type="SAM" id="Phobius"/>
    </source>
</evidence>
<feature type="transmembrane region" description="Helical" evidence="6">
    <location>
        <begin position="78"/>
        <end position="97"/>
    </location>
</feature>
<keyword evidence="3 6" id="KW-0812">Transmembrane</keyword>
<dbReference type="RefSeq" id="WP_137274795.1">
    <property type="nucleotide sequence ID" value="NZ_QKNX01000001.1"/>
</dbReference>
<evidence type="ECO:0000313" key="9">
    <source>
        <dbReference type="Proteomes" id="UP000308037"/>
    </source>
</evidence>
<evidence type="ECO:0000259" key="7">
    <source>
        <dbReference type="Pfam" id="PF09335"/>
    </source>
</evidence>
<keyword evidence="4 6" id="KW-1133">Transmembrane helix</keyword>
<keyword evidence="9" id="KW-1185">Reference proteome</keyword>
<dbReference type="PANTHER" id="PTHR12677:SF59">
    <property type="entry name" value="GOLGI APPARATUS MEMBRANE PROTEIN TVP38-RELATED"/>
    <property type="match status" value="1"/>
</dbReference>
<dbReference type="Proteomes" id="UP000308037">
    <property type="component" value="Unassembled WGS sequence"/>
</dbReference>
<dbReference type="PANTHER" id="PTHR12677">
    <property type="entry name" value="GOLGI APPARATUS MEMBRANE PROTEIN TVP38-RELATED"/>
    <property type="match status" value="1"/>
</dbReference>
<comment type="caution">
    <text evidence="8">The sequence shown here is derived from an EMBL/GenBank/DDBJ whole genome shotgun (WGS) entry which is preliminary data.</text>
</comment>
<keyword evidence="5 6" id="KW-0472">Membrane</keyword>
<name>A0A4U5JDX3_9EURY</name>
<comment type="subcellular location">
    <subcellularLocation>
        <location evidence="1">Cell membrane</location>
        <topology evidence="1">Multi-pass membrane protein</topology>
    </subcellularLocation>
</comment>
<evidence type="ECO:0000256" key="4">
    <source>
        <dbReference type="ARBA" id="ARBA00022989"/>
    </source>
</evidence>
<evidence type="ECO:0000256" key="1">
    <source>
        <dbReference type="ARBA" id="ARBA00004651"/>
    </source>
</evidence>
<dbReference type="EMBL" id="QKNX01000001">
    <property type="protein sequence ID" value="TKR27532.1"/>
    <property type="molecule type" value="Genomic_DNA"/>
</dbReference>
<proteinExistence type="predicted"/>
<dbReference type="OrthoDB" id="293407at2157"/>
<accession>A0A4U5JDX3</accession>
<keyword evidence="2" id="KW-1003">Cell membrane</keyword>
<evidence type="ECO:0000256" key="3">
    <source>
        <dbReference type="ARBA" id="ARBA00022692"/>
    </source>
</evidence>
<feature type="transmembrane region" description="Helical" evidence="6">
    <location>
        <begin position="12"/>
        <end position="32"/>
    </location>
</feature>
<organism evidence="8 9">
    <name type="scientific">Natronomonas salsuginis</name>
    <dbReference type="NCBI Taxonomy" id="2217661"/>
    <lineage>
        <taxon>Archaea</taxon>
        <taxon>Methanobacteriati</taxon>
        <taxon>Methanobacteriota</taxon>
        <taxon>Stenosarchaea group</taxon>
        <taxon>Halobacteria</taxon>
        <taxon>Halobacteriales</taxon>
        <taxon>Natronomonadaceae</taxon>
        <taxon>Natronomonas</taxon>
    </lineage>
</organism>
<gene>
    <name evidence="8" type="ORF">DM868_00075</name>
</gene>
<evidence type="ECO:0000313" key="8">
    <source>
        <dbReference type="EMBL" id="TKR27532.1"/>
    </source>
</evidence>
<dbReference type="Pfam" id="PF09335">
    <property type="entry name" value="VTT_dom"/>
    <property type="match status" value="1"/>
</dbReference>
<evidence type="ECO:0000256" key="2">
    <source>
        <dbReference type="ARBA" id="ARBA00022475"/>
    </source>
</evidence>
<dbReference type="GO" id="GO:0005886">
    <property type="term" value="C:plasma membrane"/>
    <property type="evidence" value="ECO:0007669"/>
    <property type="project" value="UniProtKB-SubCell"/>
</dbReference>
<dbReference type="AlphaFoldDB" id="A0A4U5JDX3"/>
<reference evidence="8 9" key="1">
    <citation type="submission" date="2019-04" db="EMBL/GenBank/DDBJ databases">
        <title>Natronomonas sp. F20-122 a newhaloarchaeon isolated from a saline saltern of Isla Bacuta, Huelva, Spain.</title>
        <authorList>
            <person name="Duran-Viseras A."/>
            <person name="Sanchez-Porro C."/>
            <person name="Ventosa A."/>
        </authorList>
    </citation>
    <scope>NUCLEOTIDE SEQUENCE [LARGE SCALE GENOMIC DNA]</scope>
    <source>
        <strain evidence="8 9">F20-122</strain>
    </source>
</reference>
<sequence length="217" mass="22190">MHRATVRQLFGIVLLAAIAAIAAISTSPEAILGKMDLLADRPALLAFALAALYITRPVLAWPISALSVLLGYLFGPPAIPVALAGAVVTTFPPYLLARYLGHDAGLLARIGDAGRTVRRTTGDLRGVVAVRLAPLPTDPVSYAAGLAGVPIRPYVLGTAVGEAPWVGTAVLLGASMGQLVTTGPSASPLLIGTTVALALLSALSRPAYERLSDDAAI</sequence>
<feature type="domain" description="VTT" evidence="7">
    <location>
        <begin position="61"/>
        <end position="174"/>
    </location>
</feature>
<feature type="transmembrane region" description="Helical" evidence="6">
    <location>
        <begin position="44"/>
        <end position="72"/>
    </location>
</feature>
<protein>
    <submittedName>
        <fullName evidence="8">TVP38/TMEM64 family protein</fullName>
    </submittedName>
</protein>
<dbReference type="InterPro" id="IPR015414">
    <property type="entry name" value="TMEM64"/>
</dbReference>